<name>T1FV97_HELRO</name>
<dbReference type="InterPro" id="IPR013087">
    <property type="entry name" value="Znf_C2H2_type"/>
</dbReference>
<evidence type="ECO:0000259" key="2">
    <source>
        <dbReference type="PROSITE" id="PS50966"/>
    </source>
</evidence>
<keyword evidence="1" id="KW-0862">Zinc</keyword>
<dbReference type="EnsemblMetazoa" id="HelroT193694">
    <property type="protein sequence ID" value="HelroP193694"/>
    <property type="gene ID" value="HelroG193694"/>
</dbReference>
<protein>
    <recommendedName>
        <fullName evidence="2">SWIM-type domain-containing protein</fullName>
    </recommendedName>
</protein>
<dbReference type="CTD" id="20212743"/>
<sequence length="266" mass="30552">MADGTLRGHVNDMLIGSNTGSFECVWCHEKYHLQSILKFHLRKSCPVVEIKTKCPFLGCYRNVRDFPFHGEDEFFRHLDTHHDDYQNDIVIEVNADDTPKAVFRRCPLAGCKELCPSGFLLREHLYNSHTISYVTRTVLTPHIIFMLHAASSRIELNSIRTVNYISPRVWAVVDGGVEHYVTELCEVCPIDCRVPCQMSICQFLCQHMFRCTCPGYNTFCKHIHRVRQRQKSDAQKFAEPLFLFTGPPPGSAYSPLEGWLVGKVWG</sequence>
<keyword evidence="1" id="KW-0479">Metal-binding</keyword>
<dbReference type="GO" id="GO:0008270">
    <property type="term" value="F:zinc ion binding"/>
    <property type="evidence" value="ECO:0007669"/>
    <property type="project" value="UniProtKB-KW"/>
</dbReference>
<evidence type="ECO:0000256" key="1">
    <source>
        <dbReference type="PROSITE-ProRule" id="PRU00325"/>
    </source>
</evidence>
<evidence type="ECO:0000313" key="3">
    <source>
        <dbReference type="EMBL" id="ESN94994.1"/>
    </source>
</evidence>
<dbReference type="InParanoid" id="T1FV97"/>
<dbReference type="KEGG" id="hro:HELRODRAFT_193694"/>
<evidence type="ECO:0000313" key="4">
    <source>
        <dbReference type="EnsemblMetazoa" id="HelroP193694"/>
    </source>
</evidence>
<reference evidence="4" key="3">
    <citation type="submission" date="2015-06" db="UniProtKB">
        <authorList>
            <consortium name="EnsemblMetazoa"/>
        </authorList>
    </citation>
    <scope>IDENTIFICATION</scope>
</reference>
<gene>
    <name evidence="4" type="primary">20212743</name>
    <name evidence="3" type="ORF">HELRODRAFT_193694</name>
</gene>
<dbReference type="EMBL" id="AMQM01007009">
    <property type="status" value="NOT_ANNOTATED_CDS"/>
    <property type="molecule type" value="Genomic_DNA"/>
</dbReference>
<proteinExistence type="predicted"/>
<dbReference type="Proteomes" id="UP000015101">
    <property type="component" value="Unassembled WGS sequence"/>
</dbReference>
<organism evidence="4 5">
    <name type="scientific">Helobdella robusta</name>
    <name type="common">Californian leech</name>
    <dbReference type="NCBI Taxonomy" id="6412"/>
    <lineage>
        <taxon>Eukaryota</taxon>
        <taxon>Metazoa</taxon>
        <taxon>Spiralia</taxon>
        <taxon>Lophotrochozoa</taxon>
        <taxon>Annelida</taxon>
        <taxon>Clitellata</taxon>
        <taxon>Hirudinea</taxon>
        <taxon>Rhynchobdellida</taxon>
        <taxon>Glossiphoniidae</taxon>
        <taxon>Helobdella</taxon>
    </lineage>
</organism>
<accession>T1FV97</accession>
<dbReference type="EMBL" id="KB097552">
    <property type="protein sequence ID" value="ESN94994.1"/>
    <property type="molecule type" value="Genomic_DNA"/>
</dbReference>
<dbReference type="GeneID" id="20212743"/>
<reference evidence="3 5" key="2">
    <citation type="journal article" date="2013" name="Nature">
        <title>Insights into bilaterian evolution from three spiralian genomes.</title>
        <authorList>
            <person name="Simakov O."/>
            <person name="Marletaz F."/>
            <person name="Cho S.J."/>
            <person name="Edsinger-Gonzales E."/>
            <person name="Havlak P."/>
            <person name="Hellsten U."/>
            <person name="Kuo D.H."/>
            <person name="Larsson T."/>
            <person name="Lv J."/>
            <person name="Arendt D."/>
            <person name="Savage R."/>
            <person name="Osoegawa K."/>
            <person name="de Jong P."/>
            <person name="Grimwood J."/>
            <person name="Chapman J.A."/>
            <person name="Shapiro H."/>
            <person name="Aerts A."/>
            <person name="Otillar R.P."/>
            <person name="Terry A.Y."/>
            <person name="Boore J.L."/>
            <person name="Grigoriev I.V."/>
            <person name="Lindberg D.R."/>
            <person name="Seaver E.C."/>
            <person name="Weisblat D.A."/>
            <person name="Putnam N.H."/>
            <person name="Rokhsar D.S."/>
        </authorList>
    </citation>
    <scope>NUCLEOTIDE SEQUENCE</scope>
</reference>
<dbReference type="HOGENOM" id="CLU_1046889_0_0_1"/>
<dbReference type="RefSeq" id="XP_009026891.1">
    <property type="nucleotide sequence ID" value="XM_009028643.1"/>
</dbReference>
<dbReference type="InterPro" id="IPR007527">
    <property type="entry name" value="Znf_SWIM"/>
</dbReference>
<dbReference type="AlphaFoldDB" id="T1FV97"/>
<dbReference type="PROSITE" id="PS50966">
    <property type="entry name" value="ZF_SWIM"/>
    <property type="match status" value="1"/>
</dbReference>
<reference evidence="5" key="1">
    <citation type="submission" date="2012-12" db="EMBL/GenBank/DDBJ databases">
        <authorList>
            <person name="Hellsten U."/>
            <person name="Grimwood J."/>
            <person name="Chapman J.A."/>
            <person name="Shapiro H."/>
            <person name="Aerts A."/>
            <person name="Otillar R.P."/>
            <person name="Terry A.Y."/>
            <person name="Boore J.L."/>
            <person name="Simakov O."/>
            <person name="Marletaz F."/>
            <person name="Cho S.-J."/>
            <person name="Edsinger-Gonzales E."/>
            <person name="Havlak P."/>
            <person name="Kuo D.-H."/>
            <person name="Larsson T."/>
            <person name="Lv J."/>
            <person name="Arendt D."/>
            <person name="Savage R."/>
            <person name="Osoegawa K."/>
            <person name="de Jong P."/>
            <person name="Lindberg D.R."/>
            <person name="Seaver E.C."/>
            <person name="Weisblat D.A."/>
            <person name="Putnam N.H."/>
            <person name="Grigoriev I.V."/>
            <person name="Rokhsar D.S."/>
        </authorList>
    </citation>
    <scope>NUCLEOTIDE SEQUENCE</scope>
</reference>
<dbReference type="SMART" id="SM00355">
    <property type="entry name" value="ZnF_C2H2"/>
    <property type="match status" value="3"/>
</dbReference>
<evidence type="ECO:0000313" key="5">
    <source>
        <dbReference type="Proteomes" id="UP000015101"/>
    </source>
</evidence>
<keyword evidence="1" id="KW-0863">Zinc-finger</keyword>
<keyword evidence="5" id="KW-1185">Reference proteome</keyword>
<feature type="domain" description="SWIM-type" evidence="2">
    <location>
        <begin position="203"/>
        <end position="231"/>
    </location>
</feature>